<keyword evidence="1" id="KW-1133">Transmembrane helix</keyword>
<dbReference type="AlphaFoldDB" id="A0A914VFK6"/>
<evidence type="ECO:0000313" key="3">
    <source>
        <dbReference type="Proteomes" id="UP000887566"/>
    </source>
</evidence>
<feature type="signal peptide" evidence="2">
    <location>
        <begin position="1"/>
        <end position="18"/>
    </location>
</feature>
<reference evidence="4" key="1">
    <citation type="submission" date="2022-11" db="UniProtKB">
        <authorList>
            <consortium name="WormBaseParasite"/>
        </authorList>
    </citation>
    <scope>IDENTIFICATION</scope>
</reference>
<feature type="transmembrane region" description="Helical" evidence="1">
    <location>
        <begin position="106"/>
        <end position="129"/>
    </location>
</feature>
<protein>
    <submittedName>
        <fullName evidence="4">Transmembrane protein 134</fullName>
    </submittedName>
</protein>
<evidence type="ECO:0000313" key="4">
    <source>
        <dbReference type="WBParaSite" id="PSAMB.scaffold1941size26523.g15705.t1"/>
    </source>
</evidence>
<evidence type="ECO:0000256" key="1">
    <source>
        <dbReference type="SAM" id="Phobius"/>
    </source>
</evidence>
<name>A0A914VFK6_9BILA</name>
<keyword evidence="1" id="KW-0812">Transmembrane</keyword>
<keyword evidence="1" id="KW-0472">Membrane</keyword>
<keyword evidence="3" id="KW-1185">Reference proteome</keyword>
<dbReference type="Proteomes" id="UP000887566">
    <property type="component" value="Unplaced"/>
</dbReference>
<evidence type="ECO:0000256" key="2">
    <source>
        <dbReference type="SAM" id="SignalP"/>
    </source>
</evidence>
<keyword evidence="2" id="KW-0732">Signal</keyword>
<accession>A0A914VFK6</accession>
<feature type="chain" id="PRO_5036905658" evidence="2">
    <location>
        <begin position="19"/>
        <end position="176"/>
    </location>
</feature>
<proteinExistence type="predicted"/>
<sequence>MQLRGGIFFVAFLGATLAAFGNDTDTSGNLTDAPENLTDTPENLIDSSENIIDTPESLIDTSGNLTDTYEELTNSSGNPINISGNYTSGNQTDVDMNQLAAGFSTIMIICGVIPLIYLIVCIVVALVGYKKWDWTVLAAVLVIVFGPFGVCCALAMNKRTQRRSKTGYYAGHARPT</sequence>
<dbReference type="WBParaSite" id="PSAMB.scaffold1941size26523.g15705.t1">
    <property type="protein sequence ID" value="PSAMB.scaffold1941size26523.g15705.t1"/>
    <property type="gene ID" value="PSAMB.scaffold1941size26523.g15705"/>
</dbReference>
<organism evidence="3 4">
    <name type="scientific">Plectus sambesii</name>
    <dbReference type="NCBI Taxonomy" id="2011161"/>
    <lineage>
        <taxon>Eukaryota</taxon>
        <taxon>Metazoa</taxon>
        <taxon>Ecdysozoa</taxon>
        <taxon>Nematoda</taxon>
        <taxon>Chromadorea</taxon>
        <taxon>Plectida</taxon>
        <taxon>Plectina</taxon>
        <taxon>Plectoidea</taxon>
        <taxon>Plectidae</taxon>
        <taxon>Plectus</taxon>
    </lineage>
</organism>
<feature type="transmembrane region" description="Helical" evidence="1">
    <location>
        <begin position="136"/>
        <end position="156"/>
    </location>
</feature>